<gene>
    <name evidence="2" type="ORF">ILYODFUR_037000</name>
</gene>
<evidence type="ECO:0000313" key="2">
    <source>
        <dbReference type="EMBL" id="MEQ2238799.1"/>
    </source>
</evidence>
<accession>A0ABV0U1Z9</accession>
<comment type="caution">
    <text evidence="2">The sequence shown here is derived from an EMBL/GenBank/DDBJ whole genome shotgun (WGS) entry which is preliminary data.</text>
</comment>
<sequence>MMNSQGLLCEYPNSHSRTLPLPRQLQIRQNSSPSPGGSRAHPNGGKSSHTECISINLTYPLQLLYNQPGYISCPKTLIPPSLQPSSTYNIKGHLILSQAKLIQAPGTKAQPPGGRC</sequence>
<dbReference type="EMBL" id="JAHRIQ010054195">
    <property type="protein sequence ID" value="MEQ2238799.1"/>
    <property type="molecule type" value="Genomic_DNA"/>
</dbReference>
<evidence type="ECO:0000256" key="1">
    <source>
        <dbReference type="SAM" id="MobiDB-lite"/>
    </source>
</evidence>
<dbReference type="Proteomes" id="UP001482620">
    <property type="component" value="Unassembled WGS sequence"/>
</dbReference>
<protein>
    <submittedName>
        <fullName evidence="2">Uncharacterized protein</fullName>
    </submittedName>
</protein>
<evidence type="ECO:0000313" key="3">
    <source>
        <dbReference type="Proteomes" id="UP001482620"/>
    </source>
</evidence>
<feature type="compositionally biased region" description="Polar residues" evidence="1">
    <location>
        <begin position="26"/>
        <end position="35"/>
    </location>
</feature>
<reference evidence="2 3" key="1">
    <citation type="submission" date="2021-06" db="EMBL/GenBank/DDBJ databases">
        <authorList>
            <person name="Palmer J.M."/>
        </authorList>
    </citation>
    <scope>NUCLEOTIDE SEQUENCE [LARGE SCALE GENOMIC DNA]</scope>
    <source>
        <strain evidence="3">if_2019</strain>
        <tissue evidence="2">Muscle</tissue>
    </source>
</reference>
<organism evidence="2 3">
    <name type="scientific">Ilyodon furcidens</name>
    <name type="common">goldbreast splitfin</name>
    <dbReference type="NCBI Taxonomy" id="33524"/>
    <lineage>
        <taxon>Eukaryota</taxon>
        <taxon>Metazoa</taxon>
        <taxon>Chordata</taxon>
        <taxon>Craniata</taxon>
        <taxon>Vertebrata</taxon>
        <taxon>Euteleostomi</taxon>
        <taxon>Actinopterygii</taxon>
        <taxon>Neopterygii</taxon>
        <taxon>Teleostei</taxon>
        <taxon>Neoteleostei</taxon>
        <taxon>Acanthomorphata</taxon>
        <taxon>Ovalentaria</taxon>
        <taxon>Atherinomorphae</taxon>
        <taxon>Cyprinodontiformes</taxon>
        <taxon>Goodeidae</taxon>
        <taxon>Ilyodon</taxon>
    </lineage>
</organism>
<keyword evidence="3" id="KW-1185">Reference proteome</keyword>
<feature type="region of interest" description="Disordered" evidence="1">
    <location>
        <begin position="11"/>
        <end position="49"/>
    </location>
</feature>
<name>A0ABV0U1Z9_9TELE</name>
<proteinExistence type="predicted"/>